<dbReference type="AlphaFoldDB" id="A0A177A9U4"/>
<reference evidence="1" key="1">
    <citation type="submission" date="2016-03" db="EMBL/GenBank/DDBJ databases">
        <title>Updated assembly of Pseudogymnoascus destructans, the fungus causing white-nose syndrome of bats.</title>
        <authorList>
            <person name="Palmer J.M."/>
            <person name="Drees K.P."/>
            <person name="Foster J.T."/>
            <person name="Lindner D.L."/>
        </authorList>
    </citation>
    <scope>NUCLEOTIDE SEQUENCE [LARGE SCALE GENOMIC DNA]</scope>
    <source>
        <strain evidence="1">20631-21</strain>
    </source>
</reference>
<dbReference type="RefSeq" id="XP_024323150.1">
    <property type="nucleotide sequence ID" value="XM_024469210.1"/>
</dbReference>
<organism evidence="1">
    <name type="scientific">Pseudogymnoascus destructans</name>
    <dbReference type="NCBI Taxonomy" id="655981"/>
    <lineage>
        <taxon>Eukaryota</taxon>
        <taxon>Fungi</taxon>
        <taxon>Dikarya</taxon>
        <taxon>Ascomycota</taxon>
        <taxon>Pezizomycotina</taxon>
        <taxon>Leotiomycetes</taxon>
        <taxon>Thelebolales</taxon>
        <taxon>Thelebolaceae</taxon>
        <taxon>Pseudogymnoascus</taxon>
    </lineage>
</organism>
<evidence type="ECO:0000313" key="1">
    <source>
        <dbReference type="EMBL" id="OAF57864.1"/>
    </source>
</evidence>
<name>A0A177A9U4_9PEZI</name>
<proteinExistence type="predicted"/>
<accession>A0A177A9U4</accession>
<dbReference type="Proteomes" id="UP000077154">
    <property type="component" value="Unassembled WGS sequence"/>
</dbReference>
<sequence>MSVKSANYNIKFRGCHPVPAQLFTASPMIVLRWPHELQSHANDLSSGSQLVINGGAADCRPHEAFSRLAACGGIVEVMEADRHGFESDGVSNCSMAV</sequence>
<dbReference type="EMBL" id="KV441399">
    <property type="protein sequence ID" value="OAF57864.1"/>
    <property type="molecule type" value="Genomic_DNA"/>
</dbReference>
<protein>
    <submittedName>
        <fullName evidence="1">Uncharacterized protein</fullName>
    </submittedName>
</protein>
<gene>
    <name evidence="1" type="ORF">VC83_05590</name>
</gene>
<dbReference type="GeneID" id="36288655"/>